<proteinExistence type="predicted"/>
<evidence type="ECO:0000313" key="5">
    <source>
        <dbReference type="Proteomes" id="UP000041314"/>
    </source>
</evidence>
<dbReference type="EMBL" id="CQPA01000034">
    <property type="protein sequence ID" value="CNU76526.1"/>
    <property type="molecule type" value="Genomic_DNA"/>
</dbReference>
<name>A0A655EAR4_SALET</name>
<sequence length="80" mass="9194">MVSLDHKANAVPACEFGFEAEFFQQIERDLQTIRLFGVDIETDIILARQQRQGFQARIKLLHYPIVLCTTIAWMQGGQLN</sequence>
<organism evidence="3 6">
    <name type="scientific">Salmonella enterica subsp. enterica serovar Bovismorbificans</name>
    <dbReference type="NCBI Taxonomy" id="58097"/>
    <lineage>
        <taxon>Bacteria</taxon>
        <taxon>Pseudomonadati</taxon>
        <taxon>Pseudomonadota</taxon>
        <taxon>Gammaproteobacteria</taxon>
        <taxon>Enterobacterales</taxon>
        <taxon>Enterobacteriaceae</taxon>
        <taxon>Salmonella</taxon>
    </lineage>
</organism>
<evidence type="ECO:0000313" key="2">
    <source>
        <dbReference type="EMBL" id="CNU76526.1"/>
    </source>
</evidence>
<accession>A0A655EAR4</accession>
<dbReference type="Proteomes" id="UP000042394">
    <property type="component" value="Unassembled WGS sequence"/>
</dbReference>
<evidence type="ECO:0000313" key="1">
    <source>
        <dbReference type="EMBL" id="CNU04548.1"/>
    </source>
</evidence>
<evidence type="ECO:0000313" key="3">
    <source>
        <dbReference type="EMBL" id="CNV11902.1"/>
    </source>
</evidence>
<dbReference type="EMBL" id="CQPC01000018">
    <property type="protein sequence ID" value="CNU04548.1"/>
    <property type="molecule type" value="Genomic_DNA"/>
</dbReference>
<dbReference type="EMBL" id="CQPD01000062">
    <property type="protein sequence ID" value="CNV11902.1"/>
    <property type="molecule type" value="Genomic_DNA"/>
</dbReference>
<evidence type="ECO:0000313" key="6">
    <source>
        <dbReference type="Proteomes" id="UP000042394"/>
    </source>
</evidence>
<protein>
    <submittedName>
        <fullName evidence="3">Uncharacterized protein</fullName>
    </submittedName>
</protein>
<gene>
    <name evidence="2" type="ORF">ERS008198_03515</name>
    <name evidence="1" type="ORF">ERS008202_01733</name>
    <name evidence="3" type="ORF">ERS008207_04341</name>
</gene>
<reference evidence="4 5" key="1">
    <citation type="submission" date="2015-03" db="EMBL/GenBank/DDBJ databases">
        <authorList>
            <consortium name="Pathogen Informatics"/>
        </authorList>
    </citation>
    <scope>NUCLEOTIDE SEQUENCE [LARGE SCALE GENOMIC DNA]</scope>
    <source>
        <strain evidence="1 4">3476</strain>
        <strain evidence="2 5">A1104</strain>
        <strain evidence="3 6">D4891</strain>
    </source>
</reference>
<dbReference type="AlphaFoldDB" id="A0A655EAR4"/>
<dbReference type="Proteomes" id="UP000041314">
    <property type="component" value="Unassembled WGS sequence"/>
</dbReference>
<evidence type="ECO:0000313" key="4">
    <source>
        <dbReference type="Proteomes" id="UP000039541"/>
    </source>
</evidence>
<dbReference type="Proteomes" id="UP000039541">
    <property type="component" value="Unassembled WGS sequence"/>
</dbReference>